<comment type="caution">
    <text evidence="2">The sequence shown here is derived from an EMBL/GenBank/DDBJ whole genome shotgun (WGS) entry which is preliminary data.</text>
</comment>
<keyword evidence="3" id="KW-1185">Reference proteome</keyword>
<keyword evidence="1" id="KW-0812">Transmembrane</keyword>
<proteinExistence type="predicted"/>
<evidence type="ECO:0000313" key="3">
    <source>
        <dbReference type="Proteomes" id="UP000017973"/>
    </source>
</evidence>
<dbReference type="HOGENOM" id="CLU_3354959_0_0_9"/>
<organism evidence="2 3">
    <name type="scientific">Brevibacillus panacihumi W25</name>
    <dbReference type="NCBI Taxonomy" id="1408254"/>
    <lineage>
        <taxon>Bacteria</taxon>
        <taxon>Bacillati</taxon>
        <taxon>Bacillota</taxon>
        <taxon>Bacilli</taxon>
        <taxon>Bacillales</taxon>
        <taxon>Paenibacillaceae</taxon>
        <taxon>Brevibacillus</taxon>
    </lineage>
</organism>
<keyword evidence="1" id="KW-0472">Membrane</keyword>
<name>V6M7U8_9BACL</name>
<dbReference type="PATRIC" id="fig|1408254.3.peg.2590"/>
<keyword evidence="1" id="KW-1133">Transmembrane helix</keyword>
<reference evidence="2 3" key="1">
    <citation type="journal article" date="2014" name="Genome Announc.">
        <title>Draft Genome Sequence of Brevibacillus panacihumi Strain W25, a Halotolerant Hydrocarbon-Degrading Bacterium.</title>
        <authorList>
            <person name="Wang X."/>
            <person name="Jin D."/>
            <person name="Zhou L."/>
            <person name="Wu L."/>
            <person name="An W."/>
            <person name="Chen Y."/>
            <person name="Zhao L."/>
        </authorList>
    </citation>
    <scope>NUCLEOTIDE SEQUENCE [LARGE SCALE GENOMIC DNA]</scope>
    <source>
        <strain evidence="2 3">W25</strain>
    </source>
</reference>
<protein>
    <submittedName>
        <fullName evidence="2">Uncharacterized protein</fullName>
    </submittedName>
</protein>
<dbReference type="AlphaFoldDB" id="V6M7U8"/>
<evidence type="ECO:0000313" key="2">
    <source>
        <dbReference type="EMBL" id="EST54589.1"/>
    </source>
</evidence>
<gene>
    <name evidence="2" type="ORF">T458_13110</name>
</gene>
<dbReference type="EMBL" id="AYJU01000016">
    <property type="protein sequence ID" value="EST54589.1"/>
    <property type="molecule type" value="Genomic_DNA"/>
</dbReference>
<sequence length="36" mass="3967">MNQDFEKLLLLIGYGFIFFLGLLVCIGIANFVLSSG</sequence>
<dbReference type="Proteomes" id="UP000017973">
    <property type="component" value="Unassembled WGS sequence"/>
</dbReference>
<evidence type="ECO:0000256" key="1">
    <source>
        <dbReference type="SAM" id="Phobius"/>
    </source>
</evidence>
<feature type="transmembrane region" description="Helical" evidence="1">
    <location>
        <begin position="12"/>
        <end position="33"/>
    </location>
</feature>
<accession>V6M7U8</accession>